<dbReference type="EMBL" id="MU250535">
    <property type="protein sequence ID" value="KAG7446181.1"/>
    <property type="molecule type" value="Genomic_DNA"/>
</dbReference>
<keyword evidence="3" id="KW-1185">Reference proteome</keyword>
<proteinExistence type="predicted"/>
<dbReference type="Pfam" id="PF20411">
    <property type="entry name" value="DUF6697"/>
    <property type="match status" value="1"/>
</dbReference>
<evidence type="ECO:0000259" key="1">
    <source>
        <dbReference type="Pfam" id="PF20411"/>
    </source>
</evidence>
<dbReference type="InterPro" id="IPR046520">
    <property type="entry name" value="DUF6697"/>
</dbReference>
<dbReference type="Proteomes" id="UP000812287">
    <property type="component" value="Unassembled WGS sequence"/>
</dbReference>
<accession>A0A9P8ASR0</accession>
<reference evidence="2" key="1">
    <citation type="submission" date="2020-11" db="EMBL/GenBank/DDBJ databases">
        <title>Adaptations for nitrogen fixation in a non-lichenized fungal sporocarp promotes dispersal by wood-feeding termites.</title>
        <authorList>
            <consortium name="DOE Joint Genome Institute"/>
            <person name="Koch R.A."/>
            <person name="Yoon G."/>
            <person name="Arayal U."/>
            <person name="Lail K."/>
            <person name="Amirebrahimi M."/>
            <person name="Labutti K."/>
            <person name="Lipzen A."/>
            <person name="Riley R."/>
            <person name="Barry K."/>
            <person name="Henrissat B."/>
            <person name="Grigoriev I.V."/>
            <person name="Herr J.R."/>
            <person name="Aime M.C."/>
        </authorList>
    </citation>
    <scope>NUCLEOTIDE SEQUENCE</scope>
    <source>
        <strain evidence="2">MCA 3950</strain>
    </source>
</reference>
<name>A0A9P8ASR0_9AGAR</name>
<dbReference type="OrthoDB" id="3176940at2759"/>
<dbReference type="AlphaFoldDB" id="A0A9P8ASR0"/>
<dbReference type="RefSeq" id="XP_043039681.1">
    <property type="nucleotide sequence ID" value="XM_043179883.1"/>
</dbReference>
<feature type="domain" description="DUF6697" evidence="1">
    <location>
        <begin position="36"/>
        <end position="91"/>
    </location>
</feature>
<evidence type="ECO:0000313" key="3">
    <source>
        <dbReference type="Proteomes" id="UP000812287"/>
    </source>
</evidence>
<gene>
    <name evidence="2" type="ORF">BT62DRAFT_157342</name>
</gene>
<sequence length="94" mass="10731">MTSAAQSKKESAKCRIIPRCCVELFERDRDVRDVVISRLFMSKVYGGNSQETFPRVAQKFLGEHHMDDFMYLNLDMNPHAPQVPGVPGPAFCRQ</sequence>
<evidence type="ECO:0000313" key="2">
    <source>
        <dbReference type="EMBL" id="KAG7446181.1"/>
    </source>
</evidence>
<comment type="caution">
    <text evidence="2">The sequence shown here is derived from an EMBL/GenBank/DDBJ whole genome shotgun (WGS) entry which is preliminary data.</text>
</comment>
<dbReference type="GeneID" id="66102179"/>
<organism evidence="2 3">
    <name type="scientific">Guyanagaster necrorhizus</name>
    <dbReference type="NCBI Taxonomy" id="856835"/>
    <lineage>
        <taxon>Eukaryota</taxon>
        <taxon>Fungi</taxon>
        <taxon>Dikarya</taxon>
        <taxon>Basidiomycota</taxon>
        <taxon>Agaricomycotina</taxon>
        <taxon>Agaricomycetes</taxon>
        <taxon>Agaricomycetidae</taxon>
        <taxon>Agaricales</taxon>
        <taxon>Marasmiineae</taxon>
        <taxon>Physalacriaceae</taxon>
        <taxon>Guyanagaster</taxon>
    </lineage>
</organism>
<protein>
    <recommendedName>
        <fullName evidence="1">DUF6697 domain-containing protein</fullName>
    </recommendedName>
</protein>